<dbReference type="KEGG" id="mmob:F6R98_20520"/>
<name>A0A5Q0BM84_9GAMM</name>
<gene>
    <name evidence="1" type="ORF">F6R98_20520</name>
</gene>
<reference evidence="1 2" key="1">
    <citation type="submission" date="2019-09" db="EMBL/GenBank/DDBJ databases">
        <title>Ecophysiology of the spiral-shaped methanotroph Methylospira mobilis as revealed by the complete genome sequence.</title>
        <authorList>
            <person name="Oshkin I.Y."/>
            <person name="Dedysh S.N."/>
            <person name="Miroshnikov K."/>
            <person name="Danilova O.V."/>
            <person name="Hakobyan A."/>
            <person name="Liesack W."/>
        </authorList>
    </citation>
    <scope>NUCLEOTIDE SEQUENCE [LARGE SCALE GENOMIC DNA]</scope>
    <source>
        <strain evidence="1 2">Shm1</strain>
    </source>
</reference>
<dbReference type="OrthoDB" id="5813333at2"/>
<sequence>MSERHNVTAFNLHTIGYRVDFRIRLDINTVFFGGSYESNNAIKLADVKRTLELDSVTSLPNDFINVRTAANLGIPVAEYAPKSPVTLSILKLAETLSGNRRAGNQGLFKRFLSSLLSDLTER</sequence>
<dbReference type="InParanoid" id="A0A5Q0BM84"/>
<accession>A0A5Q0BM84</accession>
<dbReference type="Gene3D" id="3.40.50.300">
    <property type="entry name" value="P-loop containing nucleotide triphosphate hydrolases"/>
    <property type="match status" value="1"/>
</dbReference>
<dbReference type="InterPro" id="IPR027417">
    <property type="entry name" value="P-loop_NTPase"/>
</dbReference>
<keyword evidence="2" id="KW-1185">Reference proteome</keyword>
<dbReference type="Proteomes" id="UP000325755">
    <property type="component" value="Chromosome"/>
</dbReference>
<protein>
    <submittedName>
        <fullName evidence="1">Uncharacterized protein</fullName>
    </submittedName>
</protein>
<dbReference type="RefSeq" id="WP_153250684.1">
    <property type="nucleotide sequence ID" value="NZ_CP044205.1"/>
</dbReference>
<dbReference type="AlphaFoldDB" id="A0A5Q0BM84"/>
<organism evidence="1 2">
    <name type="scientific">Candidatus Methylospira mobilis</name>
    <dbReference type="NCBI Taxonomy" id="1808979"/>
    <lineage>
        <taxon>Bacteria</taxon>
        <taxon>Pseudomonadati</taxon>
        <taxon>Pseudomonadota</taxon>
        <taxon>Gammaproteobacteria</taxon>
        <taxon>Methylococcales</taxon>
        <taxon>Methylococcaceae</taxon>
        <taxon>Candidatus Methylospira</taxon>
    </lineage>
</organism>
<evidence type="ECO:0000313" key="1">
    <source>
        <dbReference type="EMBL" id="QFY44719.1"/>
    </source>
</evidence>
<proteinExistence type="predicted"/>
<dbReference type="EMBL" id="CP044205">
    <property type="protein sequence ID" value="QFY44719.1"/>
    <property type="molecule type" value="Genomic_DNA"/>
</dbReference>
<evidence type="ECO:0000313" key="2">
    <source>
        <dbReference type="Proteomes" id="UP000325755"/>
    </source>
</evidence>